<protein>
    <submittedName>
        <fullName evidence="1">Uncharacterized protein</fullName>
    </submittedName>
</protein>
<evidence type="ECO:0000313" key="2">
    <source>
        <dbReference type="Proteomes" id="UP000193642"/>
    </source>
</evidence>
<proteinExistence type="predicted"/>
<comment type="caution">
    <text evidence="1">The sequence shown here is derived from an EMBL/GenBank/DDBJ whole genome shotgun (WGS) entry which is preliminary data.</text>
</comment>
<reference evidence="1 2" key="1">
    <citation type="submission" date="2016-07" db="EMBL/GenBank/DDBJ databases">
        <title>Pervasive Adenine N6-methylation of Active Genes in Fungi.</title>
        <authorList>
            <consortium name="DOE Joint Genome Institute"/>
            <person name="Mondo S.J."/>
            <person name="Dannebaum R.O."/>
            <person name="Kuo R.C."/>
            <person name="Labutti K."/>
            <person name="Haridas S."/>
            <person name="Kuo A."/>
            <person name="Salamov A."/>
            <person name="Ahrendt S.R."/>
            <person name="Lipzen A."/>
            <person name="Sullivan W."/>
            <person name="Andreopoulos W.B."/>
            <person name="Clum A."/>
            <person name="Lindquist E."/>
            <person name="Daum C."/>
            <person name="Ramamoorthy G.K."/>
            <person name="Gryganskyi A."/>
            <person name="Culley D."/>
            <person name="Magnuson J.K."/>
            <person name="James T.Y."/>
            <person name="O'Malley M.A."/>
            <person name="Stajich J.E."/>
            <person name="Spatafora J.W."/>
            <person name="Visel A."/>
            <person name="Grigoriev I.V."/>
        </authorList>
    </citation>
    <scope>NUCLEOTIDE SEQUENCE [LARGE SCALE GENOMIC DNA]</scope>
    <source>
        <strain evidence="1 2">JEL800</strain>
    </source>
</reference>
<dbReference type="EMBL" id="MCGO01000051">
    <property type="protein sequence ID" value="ORY37199.1"/>
    <property type="molecule type" value="Genomic_DNA"/>
</dbReference>
<evidence type="ECO:0000313" key="1">
    <source>
        <dbReference type="EMBL" id="ORY37199.1"/>
    </source>
</evidence>
<dbReference type="AlphaFoldDB" id="A0A1Y2BR20"/>
<organism evidence="1 2">
    <name type="scientific">Rhizoclosmatium globosum</name>
    <dbReference type="NCBI Taxonomy" id="329046"/>
    <lineage>
        <taxon>Eukaryota</taxon>
        <taxon>Fungi</taxon>
        <taxon>Fungi incertae sedis</taxon>
        <taxon>Chytridiomycota</taxon>
        <taxon>Chytridiomycota incertae sedis</taxon>
        <taxon>Chytridiomycetes</taxon>
        <taxon>Chytridiales</taxon>
        <taxon>Chytriomycetaceae</taxon>
        <taxon>Rhizoclosmatium</taxon>
    </lineage>
</organism>
<accession>A0A1Y2BR20</accession>
<dbReference type="Proteomes" id="UP000193642">
    <property type="component" value="Unassembled WGS sequence"/>
</dbReference>
<sequence length="120" mass="13111">MSCCGFFSSSIAPSASASRLTVIDNFPSEKIESPAYVPASNKHVFTIEDLTPVASIDSTAIDATLMSTTDLASALATLNGTISYERTETFKFNPDVFPKDFESVYRECCTRAVCEKHHQE</sequence>
<name>A0A1Y2BR20_9FUNG</name>
<gene>
    <name evidence="1" type="ORF">BCR33DRAFT_742303</name>
</gene>
<keyword evidence="2" id="KW-1185">Reference proteome</keyword>